<evidence type="ECO:0000313" key="4">
    <source>
        <dbReference type="Proteomes" id="UP001234602"/>
    </source>
</evidence>
<comment type="caution">
    <text evidence="3">The sequence shown here is derived from an EMBL/GenBank/DDBJ whole genome shotgun (WGS) entry which is preliminary data.</text>
</comment>
<gene>
    <name evidence="3" type="ORF">QUF89_01720</name>
</gene>
<dbReference type="InterPro" id="IPR036028">
    <property type="entry name" value="SH3-like_dom_sf"/>
</dbReference>
<dbReference type="PANTHER" id="PTHR30032:SF4">
    <property type="entry name" value="AMIDASE ENHANCER"/>
    <property type="match status" value="1"/>
</dbReference>
<dbReference type="Gene3D" id="2.30.30.40">
    <property type="entry name" value="SH3 Domains"/>
    <property type="match status" value="1"/>
</dbReference>
<dbReference type="PANTHER" id="PTHR30032">
    <property type="entry name" value="N-ACETYLMURAMOYL-L-ALANINE AMIDASE-RELATED"/>
    <property type="match status" value="1"/>
</dbReference>
<dbReference type="GO" id="GO:0030435">
    <property type="term" value="P:sporulation resulting in formation of a cellular spore"/>
    <property type="evidence" value="ECO:0007669"/>
    <property type="project" value="InterPro"/>
</dbReference>
<dbReference type="EMBL" id="JAUCEY010000007">
    <property type="protein sequence ID" value="MDM5450972.1"/>
    <property type="molecule type" value="Genomic_DNA"/>
</dbReference>
<dbReference type="InterPro" id="IPR013693">
    <property type="entry name" value="SpoIID/LytB_N"/>
</dbReference>
<feature type="compositionally biased region" description="Pro residues" evidence="1">
    <location>
        <begin position="440"/>
        <end position="456"/>
    </location>
</feature>
<evidence type="ECO:0000259" key="2">
    <source>
        <dbReference type="PROSITE" id="PS51781"/>
    </source>
</evidence>
<proteinExistence type="predicted"/>
<evidence type="ECO:0000256" key="1">
    <source>
        <dbReference type="SAM" id="MobiDB-lite"/>
    </source>
</evidence>
<feature type="region of interest" description="Disordered" evidence="1">
    <location>
        <begin position="440"/>
        <end position="460"/>
    </location>
</feature>
<dbReference type="AlphaFoldDB" id="A0AAW7IL60"/>
<dbReference type="SMART" id="SM00287">
    <property type="entry name" value="SH3b"/>
    <property type="match status" value="1"/>
</dbReference>
<dbReference type="RefSeq" id="WP_289319151.1">
    <property type="nucleotide sequence ID" value="NZ_JAUCEY010000007.1"/>
</dbReference>
<accession>A0AAW7IL60</accession>
<dbReference type="GO" id="GO:0030288">
    <property type="term" value="C:outer membrane-bounded periplasmic space"/>
    <property type="evidence" value="ECO:0007669"/>
    <property type="project" value="TreeGrafter"/>
</dbReference>
<protein>
    <submittedName>
        <fullName evidence="3">SpoIID/LytB domain-containing protein</fullName>
    </submittedName>
</protein>
<dbReference type="InterPro" id="IPR013486">
    <property type="entry name" value="SpoIID/LytB"/>
</dbReference>
<dbReference type="SUPFAM" id="SSF50044">
    <property type="entry name" value="SH3-domain"/>
    <property type="match status" value="1"/>
</dbReference>
<dbReference type="InterPro" id="IPR051922">
    <property type="entry name" value="Bact_Sporulation_Assoc"/>
</dbReference>
<dbReference type="InterPro" id="IPR003646">
    <property type="entry name" value="SH3-like_bac-type"/>
</dbReference>
<evidence type="ECO:0000313" key="3">
    <source>
        <dbReference type="EMBL" id="MDM5450972.1"/>
    </source>
</evidence>
<name>A0AAW7IL60_9BACI</name>
<dbReference type="Pfam" id="PF08239">
    <property type="entry name" value="SH3_3"/>
    <property type="match status" value="1"/>
</dbReference>
<dbReference type="PROSITE" id="PS51781">
    <property type="entry name" value="SH3B"/>
    <property type="match status" value="1"/>
</dbReference>
<dbReference type="Gene3D" id="2.60.40.4070">
    <property type="match status" value="2"/>
</dbReference>
<dbReference type="Pfam" id="PF08486">
    <property type="entry name" value="SpoIID"/>
    <property type="match status" value="1"/>
</dbReference>
<organism evidence="3 4">
    <name type="scientific">Peribacillus simplex</name>
    <dbReference type="NCBI Taxonomy" id="1478"/>
    <lineage>
        <taxon>Bacteria</taxon>
        <taxon>Bacillati</taxon>
        <taxon>Bacillota</taxon>
        <taxon>Bacilli</taxon>
        <taxon>Bacillales</taxon>
        <taxon>Bacillaceae</taxon>
        <taxon>Peribacillus</taxon>
    </lineage>
</organism>
<dbReference type="NCBIfam" id="TIGR02669">
    <property type="entry name" value="SpoIID_LytB"/>
    <property type="match status" value="1"/>
</dbReference>
<feature type="domain" description="SH3b" evidence="2">
    <location>
        <begin position="756"/>
        <end position="818"/>
    </location>
</feature>
<sequence length="818" mass="89708">MKIQNGIWIFVTLVLMLFFLPEIAVKAAADPIIKVKLIGYLGNKSEITVEPEVTYTTNLANVKLESNKKYTLRVSGTDIVVLTDSKELGKASEIEVKPETGNGPLSINGRPYLGSLRFIKEDGKFIRPFNSIGLEDYLKGVVPAEMPALWNQEALKAQAVAARTYAMSYINRAPDDTMSYQVYGGYAWHENSTKAVKETEGLVIGYADKLHIGSDALFSSSNGGKTESNKNVWVGTELPYLKVKDDPYDPQAVWSFSVKKQQIDLTNLDLTKADAWWATTKEAEQTPVISNIRAWLQKNGYTGKDIKITAVPFLSLHAPTSGGRVSKGSITIEFMVKENGKALKQIVILEDVPASKIREIIGLSYMKSFLVDKVDTARDTINVSGKGFGHGVGLSQYGAKKAGEQGKTYHEILSFYYEGTNLKQAYNSEPEEVEAVKPEPAPVIPTPIPTPDPTPAPKDETATTIKDIKTDYDSKTNQVKLTFKTNKKAKVTVEVKDEKKQAVTSLVKGNEKPSGSQLAVWDASKVNNGSYTFEIKTIDSSNNTSSAAVPFTLKKPDTTAPVIKNTNTSYDPKTDKVFLKYEINEKAKVSVQVKDVKGKILATPINNTEKNAGVQWTSWNVSNVSNGKYSFVITTIDSSKNTSSAVVPFTLTKPDTTAPFIMNIKTSYDSKTNNVTLKYEINEKAKVAVQVKDAKGKTLATLTDNATNNAGVQSALWNVSKVLNGKYTLNITAIDPSKNRSTKTTSYTLNKPAAKNMTGKVNATKLNVRSEPSTSGKVLGSLKKNQIVTVITKSNSWYKIQYGKETGYVHGNYLTNVR</sequence>
<reference evidence="3" key="1">
    <citation type="submission" date="2023-06" db="EMBL/GenBank/DDBJ databases">
        <title>Comparative genomics of Bacillaceae isolates and their secondary metabolite potential.</title>
        <authorList>
            <person name="Song L."/>
            <person name="Nielsen L.J."/>
            <person name="Mohite O."/>
            <person name="Xu X."/>
            <person name="Weber T."/>
            <person name="Kovacs A.T."/>
        </authorList>
    </citation>
    <scope>NUCLEOTIDE SEQUENCE</scope>
    <source>
        <strain evidence="3">D8_B_37</strain>
    </source>
</reference>
<dbReference type="Proteomes" id="UP001234602">
    <property type="component" value="Unassembled WGS sequence"/>
</dbReference>